<keyword evidence="3" id="KW-0902">Two-component regulatory system</keyword>
<feature type="signal peptide" evidence="5">
    <location>
        <begin position="1"/>
        <end position="16"/>
    </location>
</feature>
<evidence type="ECO:0000259" key="6">
    <source>
        <dbReference type="PROSITE" id="PS50109"/>
    </source>
</evidence>
<dbReference type="Gene3D" id="3.30.565.10">
    <property type="entry name" value="Histidine kinase-like ATPase, C-terminal domain"/>
    <property type="match status" value="1"/>
</dbReference>
<dbReference type="InterPro" id="IPR011123">
    <property type="entry name" value="Y_Y_Y"/>
</dbReference>
<sequence length="1021" mass="110379">MCLAWLLACVACVVQAQPADTAGFDDLGHTMYTPRQGAPGNVNALAQTPDGFLWLGTSEGLFRFDGQRFLPYRAPGGQALPDADVMNLLALPSGELWAGTRFGNVYAIRDGQLKQYGPASGLPAHSIFGLATDPRGRIWAATSFGVFYLDGERWHEVKAANGATLQVLGFRAFLADGEGRLWAVASEAGVFSLEPGANAFVKQRAASEVSGNLLLDKTGAAWIADDMGVAALSGPPRGIAQRSLARLGSGRQATSVLRFLDGDSVLWGHSDGRLLRLPCAACAGDGTPGPLALKRWPRDRELSGSQFLSFFEDREGNLWIGTNGGLDRFRPHKFKRALADGMPLADVAIATGPDGRLMAGTHASGLFSTGAAGTLREPFGKADDNFITSLYRARDGTLWVGGDGELHRSGPRGYEREPFLAAGENYEVQAMAEDRDGGFWVSAALSGLYRRKDGRWLRNGGLAGLPDQPPLSLASDEGQGLWLGYPGSEVAQLQGGRVRRWGAADGLAVGNVLAFLQDGPGTWVAGATGLALYQAGRFRMVTSASGEPIAGVSGLVHSADGELWLNAASGVMRVSADALRRVAAGGGSVALEAETFGAHAGVEGLPENLRPMPTAAETPDGRLWFATTSGLFWIEPRHIPRNRVAPQVHVLALAADGQTQALQAKLSLAAGTHTLQIDYTATSLSVPELVRFRYRLDGVDADWQVAGARRQAFYTNLQPGRYQFHVAATNEDGVPAATDATVSFEIPPSFWQTGWFMALCALAVALMAWSLYRLRLGTLTRRVRMRFEERLRERERIARELHDTLLQGTQGLVLSFQLAAGKLPRTDPRRQEMETILDRADLVVAEARDRVHDLRNPDPSEQDLVCALTAVGEDLAAASAASAVRFEVQADEALPALRPEMLGEAFMAGREALTNAFRHAQARTVQLELRHDLRHLHLRVRDDGKGLDADTLGRGSRPGHWGLVGMRERAEKSGGRLHIRSEAGQGTEVWLCWPCKAAFERPAGWWARLRQRLNQRQVERV</sequence>
<evidence type="ECO:0000256" key="5">
    <source>
        <dbReference type="SAM" id="SignalP"/>
    </source>
</evidence>
<feature type="chain" id="PRO_5046889369" evidence="5">
    <location>
        <begin position="17"/>
        <end position="1021"/>
    </location>
</feature>
<feature type="domain" description="Histidine kinase" evidence="6">
    <location>
        <begin position="911"/>
        <end position="997"/>
    </location>
</feature>
<dbReference type="InterPro" id="IPR011110">
    <property type="entry name" value="Reg_prop"/>
</dbReference>
<dbReference type="SUPFAM" id="SSF55874">
    <property type="entry name" value="ATPase domain of HSP90 chaperone/DNA topoisomerase II/histidine kinase"/>
    <property type="match status" value="1"/>
</dbReference>
<dbReference type="InterPro" id="IPR011712">
    <property type="entry name" value="Sig_transdc_His_kin_sub3_dim/P"/>
</dbReference>
<evidence type="ECO:0000313" key="8">
    <source>
        <dbReference type="Proteomes" id="UP001500279"/>
    </source>
</evidence>
<dbReference type="InterPro" id="IPR015943">
    <property type="entry name" value="WD40/YVTN_repeat-like_dom_sf"/>
</dbReference>
<evidence type="ECO:0000256" key="3">
    <source>
        <dbReference type="ARBA" id="ARBA00023012"/>
    </source>
</evidence>
<proteinExistence type="predicted"/>
<dbReference type="InterPro" id="IPR050482">
    <property type="entry name" value="Sensor_HK_TwoCompSys"/>
</dbReference>
<dbReference type="Pfam" id="PF07495">
    <property type="entry name" value="Y_Y_Y"/>
    <property type="match status" value="1"/>
</dbReference>
<evidence type="ECO:0000313" key="7">
    <source>
        <dbReference type="EMBL" id="GAA0742018.1"/>
    </source>
</evidence>
<dbReference type="CDD" id="cd16917">
    <property type="entry name" value="HATPase_UhpB-NarQ-NarX-like"/>
    <property type="match status" value="1"/>
</dbReference>
<keyword evidence="2 7" id="KW-0418">Kinase</keyword>
<dbReference type="Gene3D" id="2.130.10.10">
    <property type="entry name" value="YVTN repeat-like/Quinoprotein amine dehydrogenase"/>
    <property type="match status" value="3"/>
</dbReference>
<organism evidence="7 8">
    <name type="scientific">Ideonella azotifigens</name>
    <dbReference type="NCBI Taxonomy" id="513160"/>
    <lineage>
        <taxon>Bacteria</taxon>
        <taxon>Pseudomonadati</taxon>
        <taxon>Pseudomonadota</taxon>
        <taxon>Betaproteobacteria</taxon>
        <taxon>Burkholderiales</taxon>
        <taxon>Sphaerotilaceae</taxon>
        <taxon>Ideonella</taxon>
    </lineage>
</organism>
<gene>
    <name evidence="7" type="ORF">GCM10009107_05080</name>
</gene>
<evidence type="ECO:0000256" key="1">
    <source>
        <dbReference type="ARBA" id="ARBA00022679"/>
    </source>
</evidence>
<feature type="transmembrane region" description="Helical" evidence="4">
    <location>
        <begin position="754"/>
        <end position="772"/>
    </location>
</feature>
<dbReference type="CDD" id="cd00146">
    <property type="entry name" value="PKD"/>
    <property type="match status" value="1"/>
</dbReference>
<protein>
    <submittedName>
        <fullName evidence="7">Sensor histidine kinase</fullName>
    </submittedName>
</protein>
<dbReference type="Proteomes" id="UP001500279">
    <property type="component" value="Unassembled WGS sequence"/>
</dbReference>
<dbReference type="PANTHER" id="PTHR24421">
    <property type="entry name" value="NITRATE/NITRITE SENSOR PROTEIN NARX-RELATED"/>
    <property type="match status" value="1"/>
</dbReference>
<accession>A0ABN1JKX0</accession>
<dbReference type="Pfam" id="PF07730">
    <property type="entry name" value="HisKA_3"/>
    <property type="match status" value="1"/>
</dbReference>
<name>A0ABN1JKX0_9BURK</name>
<dbReference type="InterPro" id="IPR013783">
    <property type="entry name" value="Ig-like_fold"/>
</dbReference>
<evidence type="ECO:0000256" key="2">
    <source>
        <dbReference type="ARBA" id="ARBA00022777"/>
    </source>
</evidence>
<keyword evidence="1" id="KW-0808">Transferase</keyword>
<keyword evidence="5" id="KW-0732">Signal</keyword>
<keyword evidence="4" id="KW-1133">Transmembrane helix</keyword>
<dbReference type="Pfam" id="PF07494">
    <property type="entry name" value="Reg_prop"/>
    <property type="match status" value="3"/>
</dbReference>
<dbReference type="SUPFAM" id="SSF63829">
    <property type="entry name" value="Calcium-dependent phosphotriesterase"/>
    <property type="match status" value="3"/>
</dbReference>
<dbReference type="InterPro" id="IPR036890">
    <property type="entry name" value="HATPase_C_sf"/>
</dbReference>
<dbReference type="Gene3D" id="1.20.5.1930">
    <property type="match status" value="1"/>
</dbReference>
<dbReference type="InterPro" id="IPR005467">
    <property type="entry name" value="His_kinase_dom"/>
</dbReference>
<dbReference type="InterPro" id="IPR003594">
    <property type="entry name" value="HATPase_dom"/>
</dbReference>
<dbReference type="EMBL" id="BAAAEW010000004">
    <property type="protein sequence ID" value="GAA0742018.1"/>
    <property type="molecule type" value="Genomic_DNA"/>
</dbReference>
<dbReference type="Pfam" id="PF02518">
    <property type="entry name" value="HATPase_c"/>
    <property type="match status" value="1"/>
</dbReference>
<dbReference type="Gene3D" id="2.60.40.10">
    <property type="entry name" value="Immunoglobulins"/>
    <property type="match status" value="1"/>
</dbReference>
<dbReference type="PANTHER" id="PTHR24421:SF62">
    <property type="entry name" value="SENSORY TRANSDUCTION HISTIDINE KINASE"/>
    <property type="match status" value="1"/>
</dbReference>
<comment type="caution">
    <text evidence="7">The sequence shown here is derived from an EMBL/GenBank/DDBJ whole genome shotgun (WGS) entry which is preliminary data.</text>
</comment>
<dbReference type="PROSITE" id="PS50109">
    <property type="entry name" value="HIS_KIN"/>
    <property type="match status" value="1"/>
</dbReference>
<keyword evidence="8" id="KW-1185">Reference proteome</keyword>
<keyword evidence="4" id="KW-0812">Transmembrane</keyword>
<dbReference type="SMART" id="SM00387">
    <property type="entry name" value="HATPase_c"/>
    <property type="match status" value="1"/>
</dbReference>
<evidence type="ECO:0000256" key="4">
    <source>
        <dbReference type="SAM" id="Phobius"/>
    </source>
</evidence>
<dbReference type="GO" id="GO:0016301">
    <property type="term" value="F:kinase activity"/>
    <property type="evidence" value="ECO:0007669"/>
    <property type="project" value="UniProtKB-KW"/>
</dbReference>
<keyword evidence="4" id="KW-0472">Membrane</keyword>
<reference evidence="7 8" key="1">
    <citation type="journal article" date="2019" name="Int. J. Syst. Evol. Microbiol.">
        <title>The Global Catalogue of Microorganisms (GCM) 10K type strain sequencing project: providing services to taxonomists for standard genome sequencing and annotation.</title>
        <authorList>
            <consortium name="The Broad Institute Genomics Platform"/>
            <consortium name="The Broad Institute Genome Sequencing Center for Infectious Disease"/>
            <person name="Wu L."/>
            <person name="Ma J."/>
        </authorList>
    </citation>
    <scope>NUCLEOTIDE SEQUENCE [LARGE SCALE GENOMIC DNA]</scope>
    <source>
        <strain evidence="7 8">JCM 15503</strain>
    </source>
</reference>